<proteinExistence type="inferred from homology"/>
<dbReference type="Proteomes" id="UP000603912">
    <property type="component" value="Unassembled WGS sequence"/>
</dbReference>
<comment type="caution">
    <text evidence="7">The sequence shown here is derived from an EMBL/GenBank/DDBJ whole genome shotgun (WGS) entry which is preliminary data.</text>
</comment>
<dbReference type="EMBL" id="BMES01000002">
    <property type="protein sequence ID" value="GGH19065.1"/>
    <property type="molecule type" value="Genomic_DNA"/>
</dbReference>
<organism evidence="7 8">
    <name type="scientific">Alsobacter metallidurans</name>
    <dbReference type="NCBI Taxonomy" id="340221"/>
    <lineage>
        <taxon>Bacteria</taxon>
        <taxon>Pseudomonadati</taxon>
        <taxon>Pseudomonadota</taxon>
        <taxon>Alphaproteobacteria</taxon>
        <taxon>Hyphomicrobiales</taxon>
        <taxon>Alsobacteraceae</taxon>
        <taxon>Alsobacter</taxon>
    </lineage>
</organism>
<sequence length="278" mass="30547">MRFEMSVGHRHLLPLLACWMMSAPAWAADTPAVTSPQPAAEWIVTLGVSAAVAPRYDGASLYGPYALPSFSIRRSDEAAGFSAPDDGFDYTLLSGERWAIGPVLNLRGGRYLASDRRLYGLRDVPWTVEAGVFAEVWPIQNRLRTRLEIRHGFRGRADGFVGDLSVDWVEKFGRFTLSGGPRMSFADADYMDANFGVLPTEAAANMRVRAFDPGPGVKSLGLAAALSYAWSDTWTTTAYARYDRLVRDAAASPIVRRFGSRDQFTIGTELTFSFAVGR</sequence>
<accession>A0A917I701</accession>
<keyword evidence="5" id="KW-0998">Cell outer membrane</keyword>
<dbReference type="Pfam" id="PF06629">
    <property type="entry name" value="MipA"/>
    <property type="match status" value="1"/>
</dbReference>
<name>A0A917I701_9HYPH</name>
<comment type="subcellular location">
    <subcellularLocation>
        <location evidence="1">Cell outer membrane</location>
    </subcellularLocation>
</comment>
<protein>
    <recommendedName>
        <fullName evidence="9">MipA/OmpV family protein</fullName>
    </recommendedName>
</protein>
<feature type="signal peptide" evidence="6">
    <location>
        <begin position="1"/>
        <end position="27"/>
    </location>
</feature>
<dbReference type="PANTHER" id="PTHR38776:SF1">
    <property type="entry name" value="MLTA-INTERACTING PROTEIN-RELATED"/>
    <property type="match status" value="1"/>
</dbReference>
<evidence type="ECO:0000256" key="6">
    <source>
        <dbReference type="SAM" id="SignalP"/>
    </source>
</evidence>
<evidence type="ECO:0000256" key="3">
    <source>
        <dbReference type="ARBA" id="ARBA00022729"/>
    </source>
</evidence>
<keyword evidence="4" id="KW-0472">Membrane</keyword>
<keyword evidence="3 6" id="KW-0732">Signal</keyword>
<reference evidence="7" key="2">
    <citation type="submission" date="2020-09" db="EMBL/GenBank/DDBJ databases">
        <authorList>
            <person name="Sun Q."/>
            <person name="Zhou Y."/>
        </authorList>
    </citation>
    <scope>NUCLEOTIDE SEQUENCE</scope>
    <source>
        <strain evidence="7">CGMCC 1.12214</strain>
    </source>
</reference>
<evidence type="ECO:0000256" key="1">
    <source>
        <dbReference type="ARBA" id="ARBA00004442"/>
    </source>
</evidence>
<dbReference type="AlphaFoldDB" id="A0A917I701"/>
<comment type="similarity">
    <text evidence="2">Belongs to the MipA/OmpV family.</text>
</comment>
<evidence type="ECO:0000313" key="7">
    <source>
        <dbReference type="EMBL" id="GGH19065.1"/>
    </source>
</evidence>
<gene>
    <name evidence="7" type="ORF">GCM10007036_21690</name>
</gene>
<feature type="chain" id="PRO_5037272462" description="MipA/OmpV family protein" evidence="6">
    <location>
        <begin position="28"/>
        <end position="278"/>
    </location>
</feature>
<evidence type="ECO:0008006" key="9">
    <source>
        <dbReference type="Google" id="ProtNLM"/>
    </source>
</evidence>
<reference evidence="7" key="1">
    <citation type="journal article" date="2014" name="Int. J. Syst. Evol. Microbiol.">
        <title>Complete genome sequence of Corynebacterium casei LMG S-19264T (=DSM 44701T), isolated from a smear-ripened cheese.</title>
        <authorList>
            <consortium name="US DOE Joint Genome Institute (JGI-PGF)"/>
            <person name="Walter F."/>
            <person name="Albersmeier A."/>
            <person name="Kalinowski J."/>
            <person name="Ruckert C."/>
        </authorList>
    </citation>
    <scope>NUCLEOTIDE SEQUENCE</scope>
    <source>
        <strain evidence="7">CGMCC 1.12214</strain>
    </source>
</reference>
<keyword evidence="8" id="KW-1185">Reference proteome</keyword>
<dbReference type="GO" id="GO:0009279">
    <property type="term" value="C:cell outer membrane"/>
    <property type="evidence" value="ECO:0007669"/>
    <property type="project" value="UniProtKB-SubCell"/>
</dbReference>
<evidence type="ECO:0000313" key="8">
    <source>
        <dbReference type="Proteomes" id="UP000603912"/>
    </source>
</evidence>
<evidence type="ECO:0000256" key="2">
    <source>
        <dbReference type="ARBA" id="ARBA00005722"/>
    </source>
</evidence>
<evidence type="ECO:0000256" key="5">
    <source>
        <dbReference type="ARBA" id="ARBA00023237"/>
    </source>
</evidence>
<dbReference type="PANTHER" id="PTHR38776">
    <property type="entry name" value="MLTA-INTERACTING PROTEIN-RELATED"/>
    <property type="match status" value="1"/>
</dbReference>
<evidence type="ECO:0000256" key="4">
    <source>
        <dbReference type="ARBA" id="ARBA00023136"/>
    </source>
</evidence>
<dbReference type="InterPro" id="IPR010583">
    <property type="entry name" value="MipA"/>
</dbReference>